<dbReference type="PROSITE" id="PS51420">
    <property type="entry name" value="RHO"/>
    <property type="match status" value="1"/>
</dbReference>
<dbReference type="PANTHER" id="PTHR13789">
    <property type="entry name" value="MONOOXYGENASE"/>
    <property type="match status" value="1"/>
</dbReference>
<dbReference type="InterPro" id="IPR027417">
    <property type="entry name" value="P-loop_NTPase"/>
</dbReference>
<dbReference type="PRINTS" id="PR00420">
    <property type="entry name" value="RNGMNOXGNASE"/>
</dbReference>
<dbReference type="SUPFAM" id="SSF51905">
    <property type="entry name" value="FAD/NAD(P)-binding domain"/>
    <property type="match status" value="1"/>
</dbReference>
<dbReference type="InterPro" id="IPR050493">
    <property type="entry name" value="FAD-dep_Monooxygenase_BioMet"/>
</dbReference>
<dbReference type="InterPro" id="IPR001806">
    <property type="entry name" value="Small_GTPase"/>
</dbReference>
<dbReference type="GO" id="GO:0071949">
    <property type="term" value="F:FAD binding"/>
    <property type="evidence" value="ECO:0007669"/>
    <property type="project" value="InterPro"/>
</dbReference>
<dbReference type="Proteomes" id="UP000559256">
    <property type="component" value="Unassembled WGS sequence"/>
</dbReference>
<feature type="transmembrane region" description="Helical" evidence="7">
    <location>
        <begin position="919"/>
        <end position="940"/>
    </location>
</feature>
<dbReference type="InterPro" id="IPR002938">
    <property type="entry name" value="FAD-bd"/>
</dbReference>
<evidence type="ECO:0000256" key="2">
    <source>
        <dbReference type="ARBA" id="ARBA00022630"/>
    </source>
</evidence>
<evidence type="ECO:0000313" key="9">
    <source>
        <dbReference type="EMBL" id="KAF5355578.1"/>
    </source>
</evidence>
<feature type="domain" description="FAD-binding" evidence="8">
    <location>
        <begin position="7"/>
        <end position="375"/>
    </location>
</feature>
<keyword evidence="7" id="KW-0472">Membrane</keyword>
<feature type="compositionally biased region" description="Polar residues" evidence="6">
    <location>
        <begin position="713"/>
        <end position="728"/>
    </location>
</feature>
<comment type="similarity">
    <text evidence="1">Belongs to the paxM FAD-dependent monooxygenase family.</text>
</comment>
<dbReference type="Pfam" id="PF00071">
    <property type="entry name" value="Ras"/>
    <property type="match status" value="1"/>
</dbReference>
<dbReference type="Gene3D" id="3.50.50.60">
    <property type="entry name" value="FAD/NAD(P)-binding domain"/>
    <property type="match status" value="1"/>
</dbReference>
<keyword evidence="7" id="KW-0812">Transmembrane</keyword>
<protein>
    <recommendedName>
        <fullName evidence="8">FAD-binding domain-containing protein</fullName>
    </recommendedName>
</protein>
<dbReference type="EMBL" id="JAACJM010000056">
    <property type="protein sequence ID" value="KAF5355578.1"/>
    <property type="molecule type" value="Genomic_DNA"/>
</dbReference>
<dbReference type="SUPFAM" id="SSF54373">
    <property type="entry name" value="FAD-linked reductases, C-terminal domain"/>
    <property type="match status" value="1"/>
</dbReference>
<evidence type="ECO:0000259" key="8">
    <source>
        <dbReference type="Pfam" id="PF01494"/>
    </source>
</evidence>
<gene>
    <name evidence="9" type="ORF">D9758_006419</name>
</gene>
<evidence type="ECO:0000313" key="10">
    <source>
        <dbReference type="Proteomes" id="UP000559256"/>
    </source>
</evidence>
<keyword evidence="4" id="KW-0560">Oxidoreductase</keyword>
<keyword evidence="3" id="KW-0274">FAD</keyword>
<keyword evidence="10" id="KW-1185">Reference proteome</keyword>
<evidence type="ECO:0000256" key="1">
    <source>
        <dbReference type="ARBA" id="ARBA00007992"/>
    </source>
</evidence>
<sequence>MPGITDMRIAIVGSGISGLTCALALARQGCKDIQIYEMASNLGFVGAGIQLAPNMARVLERLGVWKDIEAEAVEIKMTSIREGSTDKELGNVPLTYVGEQYGFPHMVAHRASLVDSIYEGCKREAAIKFHFATVIQEVMAWGPKPKFRALARDGRSWDVEVDLLLGCDGVKSSIRSGILKELGVNADIEDTGQAAYRIMLTRDEMKHDPELLELIDTNGVTRWIGEKRHIIAYPVSKKSIYNISTTQPDTRFAAAPSITYTTKGSKKEMQDVFSDFCPKVLRMLDLIPEGEVCEWRLRVHSPLPTWVHGQVALLGDACHPTLPHLAQGAAQAIEDAAVLGTVLSLLPDSSPESVNKGLKVYELLRKERAQTIVDLAAASGRSLHLGEGKAKEDRDKMFAALRDKNGTAPVPDKWADAEVQKMVYGHDCMQYAKDEFGKLFDSLNYINLFLNGLFFWSLLKPEQPTRTIKSLATQTLVASGVSLATSTGKMTVVTALNGHQLGWLCLWLCGMVVVVNSLTIFWIAQNDHPFQPYSAYDGRARSGSAATFRRREGGGGGEVWLTLKPKRNVRSGHNHLHTSCQDINASNFVRAAIRFILLATICLNRLYKNTQVLKQQNRSGEVFWLSGIQDAESLIRAFSTGVFIQFYVSSRPLNLTSTKSLALAEGGSGLETKDAISSAAEADEDDNLPLGRMLEKRLQEKEQAAHLIHSEKASSTGPGKSSQNTLKTPSTYASNITIIPNYRIQEQTFELTLYDTNGEESEEVLKGVLPRIQAVLLCFALDDVKSLEDAREKWAKKVTEIKANLPVLLIGCKRDLKDSVLNKYNANSESLRVVHKMEGIAIAQKVKANFYIECTSKDSDGSLDDVFLSACKITTPQLLHALETREAEKKKLRRGVLNVVTTALLFASAHWLYDGIASGALSPYLGVLFLCHFFSLYRILQGYLKLRTFL</sequence>
<dbReference type="PANTHER" id="PTHR13789:SF147">
    <property type="entry name" value="PUTATIVE (AFU_ORTHOLOGUE AFUA_2G01950)-RELATED"/>
    <property type="match status" value="1"/>
</dbReference>
<feature type="transmembrane region" description="Helical" evidence="7">
    <location>
        <begin position="501"/>
        <end position="524"/>
    </location>
</feature>
<dbReference type="GO" id="GO:0004497">
    <property type="term" value="F:monooxygenase activity"/>
    <property type="evidence" value="ECO:0007669"/>
    <property type="project" value="UniProtKB-KW"/>
</dbReference>
<organism evidence="9 10">
    <name type="scientific">Tetrapyrgos nigripes</name>
    <dbReference type="NCBI Taxonomy" id="182062"/>
    <lineage>
        <taxon>Eukaryota</taxon>
        <taxon>Fungi</taxon>
        <taxon>Dikarya</taxon>
        <taxon>Basidiomycota</taxon>
        <taxon>Agaricomycotina</taxon>
        <taxon>Agaricomycetes</taxon>
        <taxon>Agaricomycetidae</taxon>
        <taxon>Agaricales</taxon>
        <taxon>Marasmiineae</taxon>
        <taxon>Marasmiaceae</taxon>
        <taxon>Tetrapyrgos</taxon>
    </lineage>
</organism>
<dbReference type="Pfam" id="PF01494">
    <property type="entry name" value="FAD_binding_3"/>
    <property type="match status" value="1"/>
</dbReference>
<evidence type="ECO:0000256" key="3">
    <source>
        <dbReference type="ARBA" id="ARBA00022827"/>
    </source>
</evidence>
<evidence type="ECO:0000256" key="4">
    <source>
        <dbReference type="ARBA" id="ARBA00023002"/>
    </source>
</evidence>
<dbReference type="GO" id="GO:0005525">
    <property type="term" value="F:GTP binding"/>
    <property type="evidence" value="ECO:0007669"/>
    <property type="project" value="InterPro"/>
</dbReference>
<evidence type="ECO:0000256" key="5">
    <source>
        <dbReference type="ARBA" id="ARBA00023033"/>
    </source>
</evidence>
<dbReference type="SMART" id="SM00174">
    <property type="entry name" value="RHO"/>
    <property type="match status" value="1"/>
</dbReference>
<name>A0A8H5D967_9AGAR</name>
<feature type="transmembrane region" description="Helical" evidence="7">
    <location>
        <begin position="442"/>
        <end position="459"/>
    </location>
</feature>
<dbReference type="InterPro" id="IPR036188">
    <property type="entry name" value="FAD/NAD-bd_sf"/>
</dbReference>
<dbReference type="GO" id="GO:0003924">
    <property type="term" value="F:GTPase activity"/>
    <property type="evidence" value="ECO:0007669"/>
    <property type="project" value="InterPro"/>
</dbReference>
<feature type="region of interest" description="Disordered" evidence="6">
    <location>
        <begin position="708"/>
        <end position="728"/>
    </location>
</feature>
<evidence type="ECO:0000256" key="6">
    <source>
        <dbReference type="SAM" id="MobiDB-lite"/>
    </source>
</evidence>
<dbReference type="AlphaFoldDB" id="A0A8H5D967"/>
<keyword evidence="2" id="KW-0285">Flavoprotein</keyword>
<dbReference type="Gene3D" id="3.40.50.300">
    <property type="entry name" value="P-loop containing nucleotide triphosphate hydrolases"/>
    <property type="match status" value="1"/>
</dbReference>
<evidence type="ECO:0000256" key="7">
    <source>
        <dbReference type="SAM" id="Phobius"/>
    </source>
</evidence>
<keyword evidence="7" id="KW-1133">Transmembrane helix</keyword>
<dbReference type="FunFam" id="3.50.50.60:FF:000115">
    <property type="entry name" value="Salicylate hydroxylase, putative"/>
    <property type="match status" value="1"/>
</dbReference>
<dbReference type="OrthoDB" id="1878542at2759"/>
<feature type="transmembrane region" description="Helical" evidence="7">
    <location>
        <begin position="895"/>
        <end position="913"/>
    </location>
</feature>
<keyword evidence="5" id="KW-0503">Monooxygenase</keyword>
<reference evidence="9 10" key="1">
    <citation type="journal article" date="2020" name="ISME J.">
        <title>Uncovering the hidden diversity of litter-decomposition mechanisms in mushroom-forming fungi.</title>
        <authorList>
            <person name="Floudas D."/>
            <person name="Bentzer J."/>
            <person name="Ahren D."/>
            <person name="Johansson T."/>
            <person name="Persson P."/>
            <person name="Tunlid A."/>
        </authorList>
    </citation>
    <scope>NUCLEOTIDE SEQUENCE [LARGE SCALE GENOMIC DNA]</scope>
    <source>
        <strain evidence="9 10">CBS 291.85</strain>
    </source>
</reference>
<comment type="caution">
    <text evidence="9">The sequence shown here is derived from an EMBL/GenBank/DDBJ whole genome shotgun (WGS) entry which is preliminary data.</text>
</comment>
<proteinExistence type="inferred from homology"/>
<accession>A0A8H5D967</accession>
<dbReference type="SUPFAM" id="SSF52540">
    <property type="entry name" value="P-loop containing nucleoside triphosphate hydrolases"/>
    <property type="match status" value="1"/>
</dbReference>